<evidence type="ECO:0000259" key="5">
    <source>
        <dbReference type="PROSITE" id="PS50836"/>
    </source>
</evidence>
<dbReference type="InterPro" id="IPR045266">
    <property type="entry name" value="DOH_DOMON"/>
</dbReference>
<dbReference type="KEGG" id="dci:103508360"/>
<dbReference type="PaxDb" id="121845-A0A1S4EAK8"/>
<keyword evidence="4" id="KW-1133">Transmembrane helix</keyword>
<comment type="similarity">
    <text evidence="1 4">Belongs to the fatty acyl-CoA reductase family.</text>
</comment>
<accession>A0A1S4EAK8</accession>
<dbReference type="Pfam" id="PF03351">
    <property type="entry name" value="DOMON"/>
    <property type="match status" value="1"/>
</dbReference>
<protein>
    <recommendedName>
        <fullName evidence="4">Fatty acyl-CoA reductase</fullName>
        <ecNumber evidence="4">1.2.1.84</ecNumber>
    </recommendedName>
</protein>
<sequence length="527" mass="60009">MVGGDVVVAYYNSETRTFHADDYYMSATSQCDGANGVCPDERIGGKNDVILVSGERRNGITTVTYKRPLQTNEPVNDRPIPLDRETSVIAAIGPLNSRKEANAHAIPDKTVAKENVNTYALSKCAAEQMIHEEAKDIPVGIFRPSCVSQQRRDCTLNTSSTVVKLAKQCPHLRLFMYVSTAFSNAYLKTIDEKIYSPPTHYSYLISLTQLGDDEKHTYESAVRSLAKENVNTYALSKCAAEQMIHEEAKDIPVGIFRPSCVLSTSKGPTPGWIDNYYGPTGLISAGLAGIIRSIYCNPILAAHIVPADMVINALICSAWYSANRYHQKTRPAIPIFNYVSSTDNPITMVEFFGKVFKAGARMPFSRTMWWYCYHLVGDKTAYAIQSLFYHYLFGYILDFFAPITRTKLRLVPLYERMDKVMRVLEPFSTNEWTFINENVHTMWNSLSPQEQAKFPFNIRDLDWDEYVETYVKGVLVHLLHDEMDPETRKYALRRFKRLQVAHYTFQALLYLLVFLFLWILAKSLKLL</sequence>
<feature type="transmembrane region" description="Helical" evidence="4">
    <location>
        <begin position="500"/>
        <end position="521"/>
    </location>
</feature>
<feature type="domain" description="DOMON" evidence="5">
    <location>
        <begin position="1"/>
        <end position="93"/>
    </location>
</feature>
<dbReference type="Gene3D" id="3.40.50.720">
    <property type="entry name" value="NAD(P)-binding Rossmann-like Domain"/>
    <property type="match status" value="2"/>
</dbReference>
<dbReference type="EC" id="1.2.1.84" evidence="4"/>
<dbReference type="InterPro" id="IPR013120">
    <property type="entry name" value="FAR_NAD-bd"/>
</dbReference>
<comment type="function">
    <text evidence="4">Catalyzes the reduction of fatty acyl-CoA to fatty alcohols.</text>
</comment>
<dbReference type="PROSITE" id="PS50836">
    <property type="entry name" value="DOMON"/>
    <property type="match status" value="1"/>
</dbReference>
<dbReference type="PANTHER" id="PTHR11011">
    <property type="entry name" value="MALE STERILITY PROTEIN 2-RELATED"/>
    <property type="match status" value="1"/>
</dbReference>
<proteinExistence type="inferred from homology"/>
<dbReference type="InterPro" id="IPR033640">
    <property type="entry name" value="FAR_C"/>
</dbReference>
<name>A0A1S4EAK8_DIACI</name>
<evidence type="ECO:0000256" key="3">
    <source>
        <dbReference type="ARBA" id="ARBA00023098"/>
    </source>
</evidence>
<dbReference type="GO" id="GO:0102965">
    <property type="term" value="F:alcohol-forming long-chain fatty acyl-CoA reductase activity"/>
    <property type="evidence" value="ECO:0007669"/>
    <property type="project" value="UniProtKB-EC"/>
</dbReference>
<dbReference type="GO" id="GO:0080019">
    <property type="term" value="F:alcohol-forming very long-chain fatty acyl-CoA reductase activity"/>
    <property type="evidence" value="ECO:0007669"/>
    <property type="project" value="InterPro"/>
</dbReference>
<dbReference type="InterPro" id="IPR005018">
    <property type="entry name" value="DOMON_domain"/>
</dbReference>
<dbReference type="STRING" id="121845.A0A1S4EAK8"/>
<dbReference type="RefSeq" id="XP_017299221.2">
    <property type="nucleotide sequence ID" value="XM_017443732.2"/>
</dbReference>
<dbReference type="Proteomes" id="UP000079169">
    <property type="component" value="Unplaced"/>
</dbReference>
<keyword evidence="3 4" id="KW-0443">Lipid metabolism</keyword>
<reference evidence="7" key="1">
    <citation type="submission" date="2025-08" db="UniProtKB">
        <authorList>
            <consortium name="RefSeq"/>
        </authorList>
    </citation>
    <scope>IDENTIFICATION</scope>
</reference>
<organism evidence="6 7">
    <name type="scientific">Diaphorina citri</name>
    <name type="common">Asian citrus psyllid</name>
    <dbReference type="NCBI Taxonomy" id="121845"/>
    <lineage>
        <taxon>Eukaryota</taxon>
        <taxon>Metazoa</taxon>
        <taxon>Ecdysozoa</taxon>
        <taxon>Arthropoda</taxon>
        <taxon>Hexapoda</taxon>
        <taxon>Insecta</taxon>
        <taxon>Pterygota</taxon>
        <taxon>Neoptera</taxon>
        <taxon>Paraneoptera</taxon>
        <taxon>Hemiptera</taxon>
        <taxon>Sternorrhyncha</taxon>
        <taxon>Psylloidea</taxon>
        <taxon>Psyllidae</taxon>
        <taxon>Diaphorininae</taxon>
        <taxon>Diaphorina</taxon>
    </lineage>
</organism>
<dbReference type="GO" id="GO:1901568">
    <property type="term" value="P:fatty acid derivative metabolic process"/>
    <property type="evidence" value="ECO:0007669"/>
    <property type="project" value="UniProtKB-ARBA"/>
</dbReference>
<keyword evidence="2 4" id="KW-0444">Lipid biosynthesis</keyword>
<evidence type="ECO:0000313" key="6">
    <source>
        <dbReference type="Proteomes" id="UP000079169"/>
    </source>
</evidence>
<comment type="catalytic activity">
    <reaction evidence="4">
        <text>a long-chain fatty acyl-CoA + 2 NADPH + 2 H(+) = a long-chain primary fatty alcohol + 2 NADP(+) + CoA</text>
        <dbReference type="Rhea" id="RHEA:52716"/>
        <dbReference type="ChEBI" id="CHEBI:15378"/>
        <dbReference type="ChEBI" id="CHEBI:57287"/>
        <dbReference type="ChEBI" id="CHEBI:57783"/>
        <dbReference type="ChEBI" id="CHEBI:58349"/>
        <dbReference type="ChEBI" id="CHEBI:77396"/>
        <dbReference type="ChEBI" id="CHEBI:83139"/>
        <dbReference type="EC" id="1.2.1.84"/>
    </reaction>
</comment>
<dbReference type="CDD" id="cd09071">
    <property type="entry name" value="FAR_C"/>
    <property type="match status" value="1"/>
</dbReference>
<evidence type="ECO:0000256" key="1">
    <source>
        <dbReference type="ARBA" id="ARBA00005928"/>
    </source>
</evidence>
<dbReference type="GeneID" id="103508360"/>
<dbReference type="InterPro" id="IPR036291">
    <property type="entry name" value="NAD(P)-bd_dom_sf"/>
</dbReference>
<feature type="transmembrane region" description="Helical" evidence="4">
    <location>
        <begin position="300"/>
        <end position="320"/>
    </location>
</feature>
<dbReference type="PANTHER" id="PTHR11011:SF60">
    <property type="entry name" value="FATTY ACYL-COA REDUCTASE-RELATED"/>
    <property type="match status" value="1"/>
</dbReference>
<gene>
    <name evidence="7" type="primary">LOC103508360</name>
</gene>
<dbReference type="InterPro" id="IPR026055">
    <property type="entry name" value="FAR"/>
</dbReference>
<dbReference type="Pfam" id="PF07993">
    <property type="entry name" value="NAD_binding_4"/>
    <property type="match status" value="2"/>
</dbReference>
<keyword evidence="6" id="KW-1185">Reference proteome</keyword>
<dbReference type="Pfam" id="PF03015">
    <property type="entry name" value="Sterile"/>
    <property type="match status" value="1"/>
</dbReference>
<evidence type="ECO:0000256" key="4">
    <source>
        <dbReference type="RuleBase" id="RU363097"/>
    </source>
</evidence>
<keyword evidence="4" id="KW-0521">NADP</keyword>
<evidence type="ECO:0000256" key="2">
    <source>
        <dbReference type="ARBA" id="ARBA00022516"/>
    </source>
</evidence>
<keyword evidence="4" id="KW-0812">Transmembrane</keyword>
<keyword evidence="4" id="KW-0560">Oxidoreductase</keyword>
<dbReference type="AlphaFoldDB" id="A0A1S4EAK8"/>
<dbReference type="SMART" id="SM00664">
    <property type="entry name" value="DoH"/>
    <property type="match status" value="1"/>
</dbReference>
<dbReference type="CDD" id="cd09631">
    <property type="entry name" value="DOMON_DOH"/>
    <property type="match status" value="1"/>
</dbReference>
<keyword evidence="4" id="KW-0472">Membrane</keyword>
<evidence type="ECO:0000313" key="7">
    <source>
        <dbReference type="RefSeq" id="XP_017299221.2"/>
    </source>
</evidence>
<dbReference type="SUPFAM" id="SSF51735">
    <property type="entry name" value="NAD(P)-binding Rossmann-fold domains"/>
    <property type="match status" value="1"/>
</dbReference>